<dbReference type="EMBL" id="JAFBCY010000003">
    <property type="protein sequence ID" value="MBM7852735.1"/>
    <property type="molecule type" value="Genomic_DNA"/>
</dbReference>
<dbReference type="EMBL" id="BSFF01000003">
    <property type="protein sequence ID" value="GLK56945.1"/>
    <property type="molecule type" value="Genomic_DNA"/>
</dbReference>
<accession>A0A9W6IX67</accession>
<evidence type="ECO:0000313" key="3">
    <source>
        <dbReference type="EMBL" id="MBM7852735.1"/>
    </source>
</evidence>
<feature type="chain" id="PRO_5040800056" description="YHS domain-containing protein" evidence="1">
    <location>
        <begin position="24"/>
        <end position="157"/>
    </location>
</feature>
<keyword evidence="1" id="KW-0732">Signal</keyword>
<evidence type="ECO:0000313" key="4">
    <source>
        <dbReference type="Proteomes" id="UP000758856"/>
    </source>
</evidence>
<dbReference type="AlphaFoldDB" id="A0A9W6IX67"/>
<proteinExistence type="predicted"/>
<dbReference type="NCBIfam" id="NF041384">
    <property type="entry name" value="YHS_seleno_dom"/>
    <property type="match status" value="1"/>
</dbReference>
<evidence type="ECO:0000256" key="1">
    <source>
        <dbReference type="SAM" id="SignalP"/>
    </source>
</evidence>
<gene>
    <name evidence="2" type="ORF">GCM10008170_29640</name>
    <name evidence="3" type="ORF">JOD31_002977</name>
</gene>
<protein>
    <recommendedName>
        <fullName evidence="6">YHS domain-containing protein</fullName>
    </recommendedName>
</protein>
<dbReference type="Proteomes" id="UP000758856">
    <property type="component" value="Unassembled WGS sequence"/>
</dbReference>
<dbReference type="RefSeq" id="WP_204951191.1">
    <property type="nucleotide sequence ID" value="NZ_BSFF01000003.1"/>
</dbReference>
<reference evidence="3 4" key="2">
    <citation type="submission" date="2021-01" db="EMBL/GenBank/DDBJ databases">
        <title>Genomic Encyclopedia of Type Strains, Phase IV (KMG-IV): sequencing the most valuable type-strain genomes for metagenomic binning, comparative biology and taxonomic classification.</title>
        <authorList>
            <person name="Goeker M."/>
        </authorList>
    </citation>
    <scope>NUCLEOTIDE SEQUENCE [LARGE SCALE GENOMIC DNA]</scope>
    <source>
        <strain evidence="3 4">DSM 6130</strain>
    </source>
</reference>
<comment type="caution">
    <text evidence="2">The sequence shown here is derived from an EMBL/GenBank/DDBJ whole genome shotgun (WGS) entry which is preliminary data.</text>
</comment>
<name>A0A9W6IX67_9HYPH</name>
<feature type="signal peptide" evidence="1">
    <location>
        <begin position="1"/>
        <end position="23"/>
    </location>
</feature>
<keyword evidence="4" id="KW-1185">Reference proteome</keyword>
<reference evidence="2" key="3">
    <citation type="submission" date="2023-01" db="EMBL/GenBank/DDBJ databases">
        <authorList>
            <person name="Sun Q."/>
            <person name="Evtushenko L."/>
        </authorList>
    </citation>
    <scope>NUCLEOTIDE SEQUENCE</scope>
    <source>
        <strain evidence="2">VKM B-1606</strain>
    </source>
</reference>
<dbReference type="Proteomes" id="UP001143400">
    <property type="component" value="Unassembled WGS sequence"/>
</dbReference>
<organism evidence="2 5">
    <name type="scientific">Methylopila capsulata</name>
    <dbReference type="NCBI Taxonomy" id="61654"/>
    <lineage>
        <taxon>Bacteria</taxon>
        <taxon>Pseudomonadati</taxon>
        <taxon>Pseudomonadota</taxon>
        <taxon>Alphaproteobacteria</taxon>
        <taxon>Hyphomicrobiales</taxon>
        <taxon>Methylopilaceae</taxon>
        <taxon>Methylopila</taxon>
    </lineage>
</organism>
<evidence type="ECO:0008006" key="6">
    <source>
        <dbReference type="Google" id="ProtNLM"/>
    </source>
</evidence>
<evidence type="ECO:0000313" key="5">
    <source>
        <dbReference type="Proteomes" id="UP001143400"/>
    </source>
</evidence>
<evidence type="ECO:0000313" key="2">
    <source>
        <dbReference type="EMBL" id="GLK56945.1"/>
    </source>
</evidence>
<sequence length="157" mass="16488">MAFETTLTGVLAFGALCAGLACAAPAAATPGLNERVVADPASGIALFGYDPVAYFTEGRPVLGKRVFEAEWGGAAWRFASAANRAVFLSAPEVYAPQFGGYDPLAVARGRAAAGHPQVFAVLRDRLYLFRSPDARDSFADPAPAVAEWPAVERDLTP</sequence>
<reference evidence="2" key="1">
    <citation type="journal article" date="2014" name="Int. J. Syst. Evol. Microbiol.">
        <title>Complete genome sequence of Corynebacterium casei LMG S-19264T (=DSM 44701T), isolated from a smear-ripened cheese.</title>
        <authorList>
            <consortium name="US DOE Joint Genome Institute (JGI-PGF)"/>
            <person name="Walter F."/>
            <person name="Albersmeier A."/>
            <person name="Kalinowski J."/>
            <person name="Ruckert C."/>
        </authorList>
    </citation>
    <scope>NUCLEOTIDE SEQUENCE</scope>
    <source>
        <strain evidence="2">VKM B-1606</strain>
    </source>
</reference>